<protein>
    <submittedName>
        <fullName evidence="2">DUF2490 domain-containing protein</fullName>
    </submittedName>
</protein>
<gene>
    <name evidence="2" type="ORF">EOE18_05040</name>
</gene>
<feature type="chain" id="PRO_5018649661" evidence="1">
    <location>
        <begin position="29"/>
        <end position="222"/>
    </location>
</feature>
<dbReference type="EMBL" id="SACO01000003">
    <property type="protein sequence ID" value="RVU06206.1"/>
    <property type="molecule type" value="Genomic_DNA"/>
</dbReference>
<evidence type="ECO:0000313" key="2">
    <source>
        <dbReference type="EMBL" id="RVU06206.1"/>
    </source>
</evidence>
<feature type="signal peptide" evidence="1">
    <location>
        <begin position="1"/>
        <end position="28"/>
    </location>
</feature>
<dbReference type="Pfam" id="PF10677">
    <property type="entry name" value="DUF2490"/>
    <property type="match status" value="1"/>
</dbReference>
<evidence type="ECO:0000313" key="3">
    <source>
        <dbReference type="Proteomes" id="UP000282837"/>
    </source>
</evidence>
<keyword evidence="1" id="KW-0732">Signal</keyword>
<organism evidence="2 3">
    <name type="scientific">Novosphingobium umbonatum</name>
    <dbReference type="NCBI Taxonomy" id="1908524"/>
    <lineage>
        <taxon>Bacteria</taxon>
        <taxon>Pseudomonadati</taxon>
        <taxon>Pseudomonadota</taxon>
        <taxon>Alphaproteobacteria</taxon>
        <taxon>Sphingomonadales</taxon>
        <taxon>Sphingomonadaceae</taxon>
        <taxon>Novosphingobium</taxon>
    </lineage>
</organism>
<dbReference type="OrthoDB" id="7425634at2"/>
<dbReference type="AlphaFoldDB" id="A0A3S2VEP9"/>
<keyword evidence="3" id="KW-1185">Reference proteome</keyword>
<evidence type="ECO:0000256" key="1">
    <source>
        <dbReference type="SAM" id="SignalP"/>
    </source>
</evidence>
<dbReference type="PROSITE" id="PS51257">
    <property type="entry name" value="PROKAR_LIPOPROTEIN"/>
    <property type="match status" value="1"/>
</dbReference>
<dbReference type="InterPro" id="IPR019619">
    <property type="entry name" value="DUF2490"/>
</dbReference>
<dbReference type="Proteomes" id="UP000282837">
    <property type="component" value="Unassembled WGS sequence"/>
</dbReference>
<comment type="caution">
    <text evidence="2">The sequence shown here is derived from an EMBL/GenBank/DDBJ whole genome shotgun (WGS) entry which is preliminary data.</text>
</comment>
<reference evidence="2 3" key="1">
    <citation type="submission" date="2019-01" db="EMBL/GenBank/DDBJ databases">
        <authorList>
            <person name="Chen W.-M."/>
        </authorList>
    </citation>
    <scope>NUCLEOTIDE SEQUENCE [LARGE SCALE GENOMIC DNA]</scope>
    <source>
        <strain evidence="2 3">FSY-9</strain>
    </source>
</reference>
<accession>A0A3S2VEP9</accession>
<proteinExistence type="predicted"/>
<sequence>MGLKGFHCLTTVTSGCLLALGGAAPAYATEDELQVWTGETLVMGLGPSTSVSAQLEQRFRPEMKNGDVHILRFTGDHAFSPHWSAGGGVQYMENRQVDEADAYQQVEWSNHGIAIREWIEERFQTGGKPIGWRWRQRVELSRPLDADHQWEGKVSGEFFFLLNQMSAREQTGLTGFRGQITLRHPINHRFNLQLAYLYNRAIRHHAEDTVSHTPFIVLTYRM</sequence>
<name>A0A3S2VEP9_9SPHN</name>